<evidence type="ECO:0000313" key="2">
    <source>
        <dbReference type="EMBL" id="OIR21950.1"/>
    </source>
</evidence>
<accession>A0A1J5TKP4</accession>
<comment type="caution">
    <text evidence="1">The sequence shown here is derived from an EMBL/GenBank/DDBJ whole genome shotgun (WGS) entry which is preliminary data.</text>
</comment>
<protein>
    <submittedName>
        <fullName evidence="1">Uncharacterized protein</fullName>
    </submittedName>
</protein>
<dbReference type="EMBL" id="MIYZ01000028">
    <property type="protein sequence ID" value="OIR21950.1"/>
    <property type="molecule type" value="Genomic_DNA"/>
</dbReference>
<reference evidence="1 3" key="1">
    <citation type="submission" date="2016-08" db="EMBL/GenBank/DDBJ databases">
        <title>New Insights into Marine Group III Euryarchaeota, from dark to light.</title>
        <authorList>
            <person name="Haro-Moreno J.M."/>
            <person name="Rodriguez-Valera F."/>
            <person name="Lopez-Garcia P."/>
            <person name="Moreira D."/>
            <person name="Martin-Cuadrado A.B."/>
        </authorList>
    </citation>
    <scope>NUCLEOTIDE SEQUENCE [LARGE SCALE GENOMIC DNA]</scope>
    <source>
        <strain evidence="1">CG-Epi2</strain>
    </source>
</reference>
<dbReference type="EMBL" id="MIYZ01000040">
    <property type="protein sequence ID" value="OIR21535.1"/>
    <property type="molecule type" value="Genomic_DNA"/>
</dbReference>
<sequence length="93" mass="10599">MVVKEKKGRKRYILFKHSNKGPKSSLIKFFRKKIGSLEAKIKCKLIKSDIEEGIVRVDHTLSEISRKIMNDESGELKIITIKTSGTIKGLKNI</sequence>
<organism evidence="1 3">
    <name type="scientific">Marine Group III euryarchaeote CG-Epi2</name>
    <dbReference type="NCBI Taxonomy" id="1888996"/>
    <lineage>
        <taxon>Archaea</taxon>
        <taxon>Methanobacteriati</taxon>
        <taxon>Thermoplasmatota</taxon>
        <taxon>Thermoplasmata</taxon>
        <taxon>Candidatus Thermoprofundales</taxon>
    </lineage>
</organism>
<evidence type="ECO:0000313" key="3">
    <source>
        <dbReference type="Proteomes" id="UP000183615"/>
    </source>
</evidence>
<proteinExistence type="predicted"/>
<dbReference type="Proteomes" id="UP000183615">
    <property type="component" value="Unassembled WGS sequence"/>
</dbReference>
<name>A0A1J5TKP4_9ARCH</name>
<evidence type="ECO:0000313" key="1">
    <source>
        <dbReference type="EMBL" id="OIR21535.1"/>
    </source>
</evidence>
<dbReference type="AlphaFoldDB" id="A0A1J5TKP4"/>
<gene>
    <name evidence="1" type="ORF">BET99_02205</name>
    <name evidence="2" type="ORF">BET99_05390</name>
</gene>